<accession>A0A0D2MNV4</accession>
<dbReference type="InterPro" id="IPR036188">
    <property type="entry name" value="FAD/NAD-bd_sf"/>
</dbReference>
<dbReference type="InterPro" id="IPR002938">
    <property type="entry name" value="FAD-bd"/>
</dbReference>
<reference evidence="3 4" key="1">
    <citation type="journal article" date="2013" name="BMC Genomics">
        <title>Reconstruction of the lipid metabolism for the microalga Monoraphidium neglectum from its genome sequence reveals characteristics suitable for biofuel production.</title>
        <authorList>
            <person name="Bogen C."/>
            <person name="Al-Dilaimi A."/>
            <person name="Albersmeier A."/>
            <person name="Wichmann J."/>
            <person name="Grundmann M."/>
            <person name="Rupp O."/>
            <person name="Lauersen K.J."/>
            <person name="Blifernez-Klassen O."/>
            <person name="Kalinowski J."/>
            <person name="Goesmann A."/>
            <person name="Mussgnug J.H."/>
            <person name="Kruse O."/>
        </authorList>
    </citation>
    <scope>NUCLEOTIDE SEQUENCE [LARGE SCALE GENOMIC DNA]</scope>
    <source>
        <strain evidence="3 4">SAG 48.87</strain>
    </source>
</reference>
<feature type="domain" description="FAD-binding" evidence="2">
    <location>
        <begin position="68"/>
        <end position="133"/>
    </location>
</feature>
<keyword evidence="4" id="KW-1185">Reference proteome</keyword>
<feature type="transmembrane region" description="Helical" evidence="1">
    <location>
        <begin position="27"/>
        <end position="44"/>
    </location>
</feature>
<keyword evidence="1" id="KW-0472">Membrane</keyword>
<evidence type="ECO:0000313" key="4">
    <source>
        <dbReference type="Proteomes" id="UP000054498"/>
    </source>
</evidence>
<name>A0A0D2MNV4_9CHLO</name>
<gene>
    <name evidence="3" type="ORF">MNEG_5788</name>
</gene>
<dbReference type="RefSeq" id="XP_013901186.1">
    <property type="nucleotide sequence ID" value="XM_014045732.1"/>
</dbReference>
<dbReference type="PANTHER" id="PTHR42685:SF22">
    <property type="entry name" value="CONDITIONED MEDIUM FACTOR RECEPTOR 1"/>
    <property type="match status" value="1"/>
</dbReference>
<dbReference type="KEGG" id="mng:MNEG_5788"/>
<keyword evidence="1" id="KW-0812">Transmembrane</keyword>
<proteinExistence type="predicted"/>
<dbReference type="OrthoDB" id="424974at2759"/>
<dbReference type="Gene3D" id="3.50.50.60">
    <property type="entry name" value="FAD/NAD(P)-binding domain"/>
    <property type="match status" value="1"/>
</dbReference>
<dbReference type="EMBL" id="KK101105">
    <property type="protein sequence ID" value="KIZ02167.1"/>
    <property type="molecule type" value="Genomic_DNA"/>
</dbReference>
<sequence length="188" mass="19082">MAQKSLDAVKDAIDGLVEKAAAADKRVVAAAGAAVAVGAGVLLYRRYQRTAGPKKGPLTPDTLPAGAYDAVIVGAGPSGSVCANFAVQGGAKVALLDKATFPRDKYCGDAVCTPAIRILEELGVMQELKDNNEAHFADSGGFVSPKGISYVGASKEKLGEAACCAVKVRAAETARLTGGRDDGEVATT</sequence>
<dbReference type="Pfam" id="PF01494">
    <property type="entry name" value="FAD_binding_3"/>
    <property type="match status" value="1"/>
</dbReference>
<evidence type="ECO:0000259" key="2">
    <source>
        <dbReference type="Pfam" id="PF01494"/>
    </source>
</evidence>
<protein>
    <submittedName>
        <fullName evidence="3">Geranylgeranyl reductase</fullName>
    </submittedName>
</protein>
<dbReference type="Proteomes" id="UP000054498">
    <property type="component" value="Unassembled WGS sequence"/>
</dbReference>
<dbReference type="SUPFAM" id="SSF51905">
    <property type="entry name" value="FAD/NAD(P)-binding domain"/>
    <property type="match status" value="1"/>
</dbReference>
<keyword evidence="1" id="KW-1133">Transmembrane helix</keyword>
<organism evidence="3 4">
    <name type="scientific">Monoraphidium neglectum</name>
    <dbReference type="NCBI Taxonomy" id="145388"/>
    <lineage>
        <taxon>Eukaryota</taxon>
        <taxon>Viridiplantae</taxon>
        <taxon>Chlorophyta</taxon>
        <taxon>core chlorophytes</taxon>
        <taxon>Chlorophyceae</taxon>
        <taxon>CS clade</taxon>
        <taxon>Sphaeropleales</taxon>
        <taxon>Selenastraceae</taxon>
        <taxon>Monoraphidium</taxon>
    </lineage>
</organism>
<evidence type="ECO:0000313" key="3">
    <source>
        <dbReference type="EMBL" id="KIZ02167.1"/>
    </source>
</evidence>
<evidence type="ECO:0000256" key="1">
    <source>
        <dbReference type="SAM" id="Phobius"/>
    </source>
</evidence>
<dbReference type="AlphaFoldDB" id="A0A0D2MNV4"/>
<dbReference type="InterPro" id="IPR050407">
    <property type="entry name" value="Geranylgeranyl_reductase"/>
</dbReference>
<dbReference type="STRING" id="145388.A0A0D2MNV4"/>
<dbReference type="PANTHER" id="PTHR42685">
    <property type="entry name" value="GERANYLGERANYL DIPHOSPHATE REDUCTASE"/>
    <property type="match status" value="1"/>
</dbReference>
<dbReference type="GO" id="GO:0071949">
    <property type="term" value="F:FAD binding"/>
    <property type="evidence" value="ECO:0007669"/>
    <property type="project" value="InterPro"/>
</dbReference>
<dbReference type="GeneID" id="25738665"/>